<feature type="transmembrane region" description="Helical" evidence="5">
    <location>
        <begin position="76"/>
        <end position="99"/>
    </location>
</feature>
<evidence type="ECO:0000259" key="6">
    <source>
        <dbReference type="Pfam" id="PF04547"/>
    </source>
</evidence>
<feature type="domain" description="Anoctamin transmembrane" evidence="6">
    <location>
        <begin position="5"/>
        <end position="142"/>
    </location>
</feature>
<dbReference type="InterPro" id="IPR007632">
    <property type="entry name" value="Anoctamin"/>
</dbReference>
<evidence type="ECO:0000313" key="7">
    <source>
        <dbReference type="EMBL" id="CAE8643698.1"/>
    </source>
</evidence>
<protein>
    <recommendedName>
        <fullName evidence="6">Anoctamin transmembrane domain-containing protein</fullName>
    </recommendedName>
</protein>
<evidence type="ECO:0000256" key="4">
    <source>
        <dbReference type="ARBA" id="ARBA00023136"/>
    </source>
</evidence>
<sequence length="221" mass="25032">MSTGEQQAKKEKYSNFENFDEMLITHGFATLFAVGSPWVCAATLLAVFVEIWVDMKSLLENRQRPMPARARSNEPWTTAFDIYGMLAAFTNVVLLIFGSEEYASWTMTEKIILFVFLEHLIFGAHLALQIVFPEVPTNVELLQLKQETVIHRCVEGIKVEHNQDFSMFRNRGAGEAIEVFEFDMLEVDEVELELSLKQSGAAVYQGVVEEGNSLRTMLPGL</sequence>
<comment type="subcellular location">
    <subcellularLocation>
        <location evidence="1">Membrane</location>
        <topology evidence="1">Multi-pass membrane protein</topology>
    </subcellularLocation>
</comment>
<comment type="caution">
    <text evidence="7">The sequence shown here is derived from an EMBL/GenBank/DDBJ whole genome shotgun (WGS) entry which is preliminary data.</text>
</comment>
<feature type="transmembrane region" description="Helical" evidence="5">
    <location>
        <begin position="111"/>
        <end position="132"/>
    </location>
</feature>
<evidence type="ECO:0000313" key="8">
    <source>
        <dbReference type="Proteomes" id="UP000654075"/>
    </source>
</evidence>
<organism evidence="7 8">
    <name type="scientific">Polarella glacialis</name>
    <name type="common">Dinoflagellate</name>
    <dbReference type="NCBI Taxonomy" id="89957"/>
    <lineage>
        <taxon>Eukaryota</taxon>
        <taxon>Sar</taxon>
        <taxon>Alveolata</taxon>
        <taxon>Dinophyceae</taxon>
        <taxon>Suessiales</taxon>
        <taxon>Suessiaceae</taxon>
        <taxon>Polarella</taxon>
    </lineage>
</organism>
<keyword evidence="8" id="KW-1185">Reference proteome</keyword>
<keyword evidence="2 5" id="KW-0812">Transmembrane</keyword>
<dbReference type="Proteomes" id="UP000654075">
    <property type="component" value="Unassembled WGS sequence"/>
</dbReference>
<gene>
    <name evidence="7" type="ORF">PGLA1383_LOCUS58008</name>
</gene>
<dbReference type="GO" id="GO:0016020">
    <property type="term" value="C:membrane"/>
    <property type="evidence" value="ECO:0007669"/>
    <property type="project" value="UniProtKB-SubCell"/>
</dbReference>
<dbReference type="PANTHER" id="PTHR12308">
    <property type="entry name" value="ANOCTAMIN"/>
    <property type="match status" value="1"/>
</dbReference>
<evidence type="ECO:0000256" key="3">
    <source>
        <dbReference type="ARBA" id="ARBA00022989"/>
    </source>
</evidence>
<name>A0A813I1L8_POLGL</name>
<feature type="transmembrane region" description="Helical" evidence="5">
    <location>
        <begin position="28"/>
        <end position="55"/>
    </location>
</feature>
<dbReference type="InterPro" id="IPR049452">
    <property type="entry name" value="Anoctamin_TM"/>
</dbReference>
<dbReference type="Pfam" id="PF04547">
    <property type="entry name" value="Anoctamin"/>
    <property type="match status" value="1"/>
</dbReference>
<keyword evidence="4 5" id="KW-0472">Membrane</keyword>
<dbReference type="AlphaFoldDB" id="A0A813I1L8"/>
<keyword evidence="3 5" id="KW-1133">Transmembrane helix</keyword>
<evidence type="ECO:0000256" key="5">
    <source>
        <dbReference type="SAM" id="Phobius"/>
    </source>
</evidence>
<evidence type="ECO:0000256" key="2">
    <source>
        <dbReference type="ARBA" id="ARBA00022692"/>
    </source>
</evidence>
<evidence type="ECO:0000256" key="1">
    <source>
        <dbReference type="ARBA" id="ARBA00004141"/>
    </source>
</evidence>
<dbReference type="PANTHER" id="PTHR12308:SF73">
    <property type="entry name" value="ANOCTAMIN"/>
    <property type="match status" value="1"/>
</dbReference>
<accession>A0A813I1L8</accession>
<dbReference type="GO" id="GO:0005254">
    <property type="term" value="F:chloride channel activity"/>
    <property type="evidence" value="ECO:0007669"/>
    <property type="project" value="TreeGrafter"/>
</dbReference>
<proteinExistence type="predicted"/>
<reference evidence="7" key="1">
    <citation type="submission" date="2021-02" db="EMBL/GenBank/DDBJ databases">
        <authorList>
            <person name="Dougan E. K."/>
            <person name="Rhodes N."/>
            <person name="Thang M."/>
            <person name="Chan C."/>
        </authorList>
    </citation>
    <scope>NUCLEOTIDE SEQUENCE</scope>
</reference>
<dbReference type="OMA" id="WIEQERI"/>
<dbReference type="OrthoDB" id="414468at2759"/>
<dbReference type="EMBL" id="CAJNNV010033414">
    <property type="protein sequence ID" value="CAE8643698.1"/>
    <property type="molecule type" value="Genomic_DNA"/>
</dbReference>